<feature type="transmembrane region" description="Helical" evidence="1">
    <location>
        <begin position="100"/>
        <end position="118"/>
    </location>
</feature>
<keyword evidence="1" id="KW-0472">Membrane</keyword>
<evidence type="ECO:0000313" key="2">
    <source>
        <dbReference type="EMBL" id="GIH81159.1"/>
    </source>
</evidence>
<feature type="transmembrane region" description="Helical" evidence="1">
    <location>
        <begin position="20"/>
        <end position="41"/>
    </location>
</feature>
<gene>
    <name evidence="2" type="ORF">Plo01_75880</name>
</gene>
<keyword evidence="1" id="KW-0812">Transmembrane</keyword>
<feature type="transmembrane region" description="Helical" evidence="1">
    <location>
        <begin position="222"/>
        <end position="243"/>
    </location>
</feature>
<dbReference type="EMBL" id="BOOH01000069">
    <property type="protein sequence ID" value="GIH81159.1"/>
    <property type="molecule type" value="Genomic_DNA"/>
</dbReference>
<sequence length="342" mass="35312">MTSPTPVQSPPSSVSRGRAVAVAAVWGVLVTATLAAVPLALRDRLPDPMATHWSGGSVPDGNMSFTGNLVVAVALWAVIWATLLGLALHGAVLRGRLPRVHWWGFLFGGAGFALGMEGVTLNANLDAATWREALLPGWHVAAVIAVSAAAGALAGYLGRGEPDRAPVRPPADKPIMRLRPGQRAVWVSRVSNPWLIALTSASLLTAVIVTALAALGVLEATAAWIALAVSVPIGLLGIATSTVQTRVDAEGLRVGFGPWGRPARRTPAGAIESAWAELRSPTEVGGWGVRTMPGSGRITLMLRGGDHLVIRRAGGGEFAVSADDAERGAALLNAYIAETSGS</sequence>
<feature type="transmembrane region" description="Helical" evidence="1">
    <location>
        <begin position="194"/>
        <end position="216"/>
    </location>
</feature>
<name>A0A8J3RX73_9ACTN</name>
<accession>A0A8J3RX73</accession>
<reference evidence="2 3" key="1">
    <citation type="submission" date="2021-01" db="EMBL/GenBank/DDBJ databases">
        <title>Whole genome shotgun sequence of Planobispora longispora NBRC 13918.</title>
        <authorList>
            <person name="Komaki H."/>
            <person name="Tamura T."/>
        </authorList>
    </citation>
    <scope>NUCLEOTIDE SEQUENCE [LARGE SCALE GENOMIC DNA]</scope>
    <source>
        <strain evidence="2 3">NBRC 13918</strain>
    </source>
</reference>
<organism evidence="2 3">
    <name type="scientific">Planobispora longispora</name>
    <dbReference type="NCBI Taxonomy" id="28887"/>
    <lineage>
        <taxon>Bacteria</taxon>
        <taxon>Bacillati</taxon>
        <taxon>Actinomycetota</taxon>
        <taxon>Actinomycetes</taxon>
        <taxon>Streptosporangiales</taxon>
        <taxon>Streptosporangiaceae</taxon>
        <taxon>Planobispora</taxon>
    </lineage>
</organism>
<feature type="transmembrane region" description="Helical" evidence="1">
    <location>
        <begin position="69"/>
        <end position="88"/>
    </location>
</feature>
<proteinExistence type="predicted"/>
<feature type="transmembrane region" description="Helical" evidence="1">
    <location>
        <begin position="138"/>
        <end position="158"/>
    </location>
</feature>
<evidence type="ECO:0008006" key="4">
    <source>
        <dbReference type="Google" id="ProtNLM"/>
    </source>
</evidence>
<dbReference type="Proteomes" id="UP000616724">
    <property type="component" value="Unassembled WGS sequence"/>
</dbReference>
<comment type="caution">
    <text evidence="2">The sequence shown here is derived from an EMBL/GenBank/DDBJ whole genome shotgun (WGS) entry which is preliminary data.</text>
</comment>
<keyword evidence="3" id="KW-1185">Reference proteome</keyword>
<keyword evidence="1" id="KW-1133">Transmembrane helix</keyword>
<protein>
    <recommendedName>
        <fullName evidence="4">DUF1648 domain-containing protein</fullName>
    </recommendedName>
</protein>
<evidence type="ECO:0000313" key="3">
    <source>
        <dbReference type="Proteomes" id="UP000616724"/>
    </source>
</evidence>
<dbReference type="RefSeq" id="WP_203895561.1">
    <property type="nucleotide sequence ID" value="NZ_BOOH01000069.1"/>
</dbReference>
<dbReference type="AlphaFoldDB" id="A0A8J3RX73"/>
<evidence type="ECO:0000256" key="1">
    <source>
        <dbReference type="SAM" id="Phobius"/>
    </source>
</evidence>